<comment type="caution">
    <text evidence="1">The sequence shown here is derived from an EMBL/GenBank/DDBJ whole genome shotgun (WGS) entry which is preliminary data.</text>
</comment>
<proteinExistence type="predicted"/>
<organism evidence="1 2">
    <name type="scientific">Necator americanus</name>
    <name type="common">Human hookworm</name>
    <dbReference type="NCBI Taxonomy" id="51031"/>
    <lineage>
        <taxon>Eukaryota</taxon>
        <taxon>Metazoa</taxon>
        <taxon>Ecdysozoa</taxon>
        <taxon>Nematoda</taxon>
        <taxon>Chromadorea</taxon>
        <taxon>Rhabditida</taxon>
        <taxon>Rhabditina</taxon>
        <taxon>Rhabditomorpha</taxon>
        <taxon>Strongyloidea</taxon>
        <taxon>Ancylostomatidae</taxon>
        <taxon>Bunostominae</taxon>
        <taxon>Necator</taxon>
    </lineage>
</organism>
<name>A0ABR1D026_NECAM</name>
<reference evidence="1 2" key="1">
    <citation type="submission" date="2023-08" db="EMBL/GenBank/DDBJ databases">
        <title>A Necator americanus chromosomal reference genome.</title>
        <authorList>
            <person name="Ilik V."/>
            <person name="Petrzelkova K.J."/>
            <person name="Pardy F."/>
            <person name="Fuh T."/>
            <person name="Niatou-Singa F.S."/>
            <person name="Gouil Q."/>
            <person name="Baker L."/>
            <person name="Ritchie M.E."/>
            <person name="Jex A.R."/>
            <person name="Gazzola D."/>
            <person name="Li H."/>
            <person name="Toshio Fujiwara R."/>
            <person name="Zhan B."/>
            <person name="Aroian R.V."/>
            <person name="Pafco B."/>
            <person name="Schwarz E.M."/>
        </authorList>
    </citation>
    <scope>NUCLEOTIDE SEQUENCE [LARGE SCALE GENOMIC DNA]</scope>
    <source>
        <strain evidence="1 2">Aroian</strain>
        <tissue evidence="1">Whole animal</tissue>
    </source>
</reference>
<accession>A0ABR1D026</accession>
<evidence type="ECO:0000313" key="2">
    <source>
        <dbReference type="Proteomes" id="UP001303046"/>
    </source>
</evidence>
<dbReference type="Proteomes" id="UP001303046">
    <property type="component" value="Unassembled WGS sequence"/>
</dbReference>
<keyword evidence="2" id="KW-1185">Reference proteome</keyword>
<protein>
    <submittedName>
        <fullName evidence="1">Uncharacterized protein</fullName>
    </submittedName>
</protein>
<gene>
    <name evidence="1" type="primary">Necator_chrIII.g11506</name>
    <name evidence="1" type="ORF">RB195_010741</name>
</gene>
<sequence>MLRCPVGRRMAIPMNTPPKLIRSILNMEEVNEIRELQSTFIGQDRSPYSEIGSAAPFGSGLNWWGLPTAVKPCNFPVRYSRQRFLQPHGIRQTCDA</sequence>
<evidence type="ECO:0000313" key="1">
    <source>
        <dbReference type="EMBL" id="KAK6743635.1"/>
    </source>
</evidence>
<dbReference type="EMBL" id="JAVFWL010000003">
    <property type="protein sequence ID" value="KAK6743635.1"/>
    <property type="molecule type" value="Genomic_DNA"/>
</dbReference>